<keyword evidence="3" id="KW-0813">Transport</keyword>
<dbReference type="GO" id="GO:0005886">
    <property type="term" value="C:plasma membrane"/>
    <property type="evidence" value="ECO:0007669"/>
    <property type="project" value="UniProtKB-SubCell"/>
</dbReference>
<keyword evidence="7 8" id="KW-0472">Membrane</keyword>
<organism evidence="9 10">
    <name type="scientific">Grimontia celer</name>
    <dbReference type="NCBI Taxonomy" id="1796497"/>
    <lineage>
        <taxon>Bacteria</taxon>
        <taxon>Pseudomonadati</taxon>
        <taxon>Pseudomonadota</taxon>
        <taxon>Gammaproteobacteria</taxon>
        <taxon>Vibrionales</taxon>
        <taxon>Vibrionaceae</taxon>
        <taxon>Grimontia</taxon>
    </lineage>
</organism>
<dbReference type="OrthoDB" id="9786439at2"/>
<keyword evidence="10" id="KW-1185">Reference proteome</keyword>
<reference evidence="10" key="1">
    <citation type="submission" date="2016-02" db="EMBL/GenBank/DDBJ databases">
        <authorList>
            <person name="Rodrigo-Torres Lidia"/>
            <person name="Arahal R.David."/>
        </authorList>
    </citation>
    <scope>NUCLEOTIDE SEQUENCE [LARGE SCALE GENOMIC DNA]</scope>
    <source>
        <strain evidence="10">CECT 9029</strain>
    </source>
</reference>
<dbReference type="AlphaFoldDB" id="A0A128EXH6"/>
<evidence type="ECO:0000256" key="4">
    <source>
        <dbReference type="ARBA" id="ARBA00022475"/>
    </source>
</evidence>
<feature type="transmembrane region" description="Helical" evidence="8">
    <location>
        <begin position="72"/>
        <end position="91"/>
    </location>
</feature>
<dbReference type="Pfam" id="PF03547">
    <property type="entry name" value="Mem_trans"/>
    <property type="match status" value="1"/>
</dbReference>
<dbReference type="GO" id="GO:0055085">
    <property type="term" value="P:transmembrane transport"/>
    <property type="evidence" value="ECO:0007669"/>
    <property type="project" value="InterPro"/>
</dbReference>
<evidence type="ECO:0000256" key="6">
    <source>
        <dbReference type="ARBA" id="ARBA00022989"/>
    </source>
</evidence>
<dbReference type="PANTHER" id="PTHR36838">
    <property type="entry name" value="AUXIN EFFLUX CARRIER FAMILY PROTEIN"/>
    <property type="match status" value="1"/>
</dbReference>
<dbReference type="InterPro" id="IPR038770">
    <property type="entry name" value="Na+/solute_symporter_sf"/>
</dbReference>
<evidence type="ECO:0000256" key="3">
    <source>
        <dbReference type="ARBA" id="ARBA00022448"/>
    </source>
</evidence>
<accession>A0A128EXH6</accession>
<dbReference type="PANTHER" id="PTHR36838:SF4">
    <property type="entry name" value="AUXIN EFFLUX CARRIER FAMILY PROTEIN"/>
    <property type="match status" value="1"/>
</dbReference>
<dbReference type="RefSeq" id="WP_062661940.1">
    <property type="nucleotide sequence ID" value="NZ_FIZX01000001.1"/>
</dbReference>
<feature type="transmembrane region" description="Helical" evidence="8">
    <location>
        <begin position="41"/>
        <end position="60"/>
    </location>
</feature>
<keyword evidence="4" id="KW-1003">Cell membrane</keyword>
<feature type="transmembrane region" description="Helical" evidence="8">
    <location>
        <begin position="261"/>
        <end position="279"/>
    </location>
</feature>
<proteinExistence type="inferred from homology"/>
<name>A0A128EXH6_9GAMM</name>
<gene>
    <name evidence="9" type="ORF">GCE9029_01334</name>
</gene>
<feature type="transmembrane region" description="Helical" evidence="8">
    <location>
        <begin position="133"/>
        <end position="154"/>
    </location>
</feature>
<dbReference type="InterPro" id="IPR004776">
    <property type="entry name" value="Mem_transp_PIN-like"/>
</dbReference>
<evidence type="ECO:0000256" key="8">
    <source>
        <dbReference type="SAM" id="Phobius"/>
    </source>
</evidence>
<evidence type="ECO:0000256" key="1">
    <source>
        <dbReference type="ARBA" id="ARBA00004651"/>
    </source>
</evidence>
<comment type="similarity">
    <text evidence="2">Belongs to the auxin efflux carrier (TC 2.A.69) family.</text>
</comment>
<evidence type="ECO:0000313" key="9">
    <source>
        <dbReference type="EMBL" id="CZF79227.1"/>
    </source>
</evidence>
<dbReference type="EMBL" id="FIZX01000001">
    <property type="protein sequence ID" value="CZF79227.1"/>
    <property type="molecule type" value="Genomic_DNA"/>
</dbReference>
<evidence type="ECO:0000256" key="2">
    <source>
        <dbReference type="ARBA" id="ARBA00010145"/>
    </source>
</evidence>
<keyword evidence="6 8" id="KW-1133">Transmembrane helix</keyword>
<feature type="transmembrane region" description="Helical" evidence="8">
    <location>
        <begin position="103"/>
        <end position="121"/>
    </location>
</feature>
<dbReference type="STRING" id="1796497.GCE9029_01334"/>
<feature type="transmembrane region" description="Helical" evidence="8">
    <location>
        <begin position="234"/>
        <end position="255"/>
    </location>
</feature>
<evidence type="ECO:0000256" key="5">
    <source>
        <dbReference type="ARBA" id="ARBA00022692"/>
    </source>
</evidence>
<protein>
    <submittedName>
        <fullName evidence="9">Putative transporter YfdV</fullName>
    </submittedName>
</protein>
<keyword evidence="5 8" id="KW-0812">Transmembrane</keyword>
<dbReference type="Gene3D" id="1.20.1530.20">
    <property type="match status" value="1"/>
</dbReference>
<dbReference type="Proteomes" id="UP000071641">
    <property type="component" value="Unassembled WGS sequence"/>
</dbReference>
<feature type="transmembrane region" description="Helical" evidence="8">
    <location>
        <begin position="175"/>
        <end position="197"/>
    </location>
</feature>
<sequence>MANIMEQLAFSLSLVAPIFFIISLGYIFKRLKWTNANFNDVASRLVFNVALPAMLFLSIATADHNFSQATEFLAFSVVMTVIFFVFCIASTKLAFKGNPDHGVLIQGSFRANTAIIGIAYVENAYGSQGLALAAIYVAVITVVYNIQAVICLSPRSAGSKLQSTKTIFINLAKNPLIIAIALGVVVSLLNITLPPVIVDTGNYLSRIALPLALLCTGGSLDFRMMREEKKPTWFAASNKLMVAPFAFTLIGYLYGFRGLELGILFFMNAAPVAAASYAMTQAAGANTTLSANIIGLTTLFSSVTVCVGSLVLKVLGLI</sequence>
<feature type="transmembrane region" description="Helical" evidence="8">
    <location>
        <begin position="12"/>
        <end position="29"/>
    </location>
</feature>
<evidence type="ECO:0000313" key="10">
    <source>
        <dbReference type="Proteomes" id="UP000071641"/>
    </source>
</evidence>
<comment type="subcellular location">
    <subcellularLocation>
        <location evidence="1">Cell membrane</location>
        <topology evidence="1">Multi-pass membrane protein</topology>
    </subcellularLocation>
</comment>
<evidence type="ECO:0000256" key="7">
    <source>
        <dbReference type="ARBA" id="ARBA00023136"/>
    </source>
</evidence>
<feature type="transmembrane region" description="Helical" evidence="8">
    <location>
        <begin position="291"/>
        <end position="312"/>
    </location>
</feature>